<dbReference type="InterPro" id="IPR000683">
    <property type="entry name" value="Gfo/Idh/MocA-like_OxRdtase_N"/>
</dbReference>
<dbReference type="SUPFAM" id="SSF55347">
    <property type="entry name" value="Glyceraldehyde-3-phosphate dehydrogenase-like, C-terminal domain"/>
    <property type="match status" value="1"/>
</dbReference>
<dbReference type="Proteomes" id="UP000823823">
    <property type="component" value="Unassembled WGS sequence"/>
</dbReference>
<dbReference type="AlphaFoldDB" id="A0A9D2RNV9"/>
<feature type="domain" description="Gfo/Idh/MocA-like oxidoreductase N-terminal" evidence="2">
    <location>
        <begin position="12"/>
        <end position="129"/>
    </location>
</feature>
<dbReference type="Pfam" id="PF01408">
    <property type="entry name" value="GFO_IDH_MocA"/>
    <property type="match status" value="1"/>
</dbReference>
<organism evidence="4 5">
    <name type="scientific">Candidatus Brachybacterium merdavium</name>
    <dbReference type="NCBI Taxonomy" id="2838513"/>
    <lineage>
        <taxon>Bacteria</taxon>
        <taxon>Bacillati</taxon>
        <taxon>Actinomycetota</taxon>
        <taxon>Actinomycetes</taxon>
        <taxon>Micrococcales</taxon>
        <taxon>Dermabacteraceae</taxon>
        <taxon>Brachybacterium</taxon>
    </lineage>
</organism>
<dbReference type="InterPro" id="IPR051450">
    <property type="entry name" value="Gfo/Idh/MocA_Oxidoreductases"/>
</dbReference>
<gene>
    <name evidence="4" type="ORF">H9786_02370</name>
</gene>
<sequence length="419" mass="45174">MTSTDHSHQVPIRVGIIGAGLRGAAYFRNIPTDLADAVRLVAIADPSADKRAAFAEMFAAEGALPTGYEDGVELLENEQLDAVVVTSPNYQHVPYANAAMSRSLPVMLEKPVATTVDDMATLWDAYENRPGGQVVVGFVLRYTPFYSRIREIIESGRLGEILSIQTDENLGTGLTMVQYRGWRQDTSLSGGWMLEKCCHDMDILSYLLGSRPTRVFSMASALHFRPRPESEQLERFQPAAGSGEIDFGDTATNEALRDTMQHSPYGPSNLPDRQVATIEFENGTQATFTAVMAQPRTTRRIRVFGTEGLLEGDISAKSITLSFPDPAGGKGTSEEQIAVVSGSSGHNGGDEVLGDTFWHLAAGEDRAPRAGVAEGIDAALTALALQRSAESGAPINMEDLRAEVFGAARAPERPSPRLS</sequence>
<evidence type="ECO:0000259" key="3">
    <source>
        <dbReference type="Pfam" id="PF02894"/>
    </source>
</evidence>
<evidence type="ECO:0000313" key="5">
    <source>
        <dbReference type="Proteomes" id="UP000823823"/>
    </source>
</evidence>
<dbReference type="Pfam" id="PF02894">
    <property type="entry name" value="GFO_IDH_MocA_C"/>
    <property type="match status" value="1"/>
</dbReference>
<dbReference type="SUPFAM" id="SSF51735">
    <property type="entry name" value="NAD(P)-binding Rossmann-fold domains"/>
    <property type="match status" value="1"/>
</dbReference>
<evidence type="ECO:0000313" key="4">
    <source>
        <dbReference type="EMBL" id="HJB09367.1"/>
    </source>
</evidence>
<dbReference type="PANTHER" id="PTHR43377">
    <property type="entry name" value="BILIVERDIN REDUCTASE A"/>
    <property type="match status" value="1"/>
</dbReference>
<reference evidence="4" key="2">
    <citation type="submission" date="2021-04" db="EMBL/GenBank/DDBJ databases">
        <authorList>
            <person name="Gilroy R."/>
        </authorList>
    </citation>
    <scope>NUCLEOTIDE SEQUENCE</scope>
    <source>
        <strain evidence="4">ChiHjej13B12-24818</strain>
    </source>
</reference>
<accession>A0A9D2RNV9</accession>
<dbReference type="Gene3D" id="3.40.50.720">
    <property type="entry name" value="NAD(P)-binding Rossmann-like Domain"/>
    <property type="match status" value="1"/>
</dbReference>
<dbReference type="InterPro" id="IPR004104">
    <property type="entry name" value="Gfo/Idh/MocA-like_OxRdtase_C"/>
</dbReference>
<name>A0A9D2RNV9_9MICO</name>
<dbReference type="InterPro" id="IPR036291">
    <property type="entry name" value="NAD(P)-bd_dom_sf"/>
</dbReference>
<evidence type="ECO:0000256" key="1">
    <source>
        <dbReference type="ARBA" id="ARBA00010928"/>
    </source>
</evidence>
<dbReference type="EMBL" id="DWZH01000017">
    <property type="protein sequence ID" value="HJB09367.1"/>
    <property type="molecule type" value="Genomic_DNA"/>
</dbReference>
<dbReference type="PANTHER" id="PTHR43377:SF2">
    <property type="entry name" value="BINDING ROSSMANN FOLD OXIDOREDUCTASE, PUTATIVE (AFU_ORTHOLOGUE AFUA_4G00560)-RELATED"/>
    <property type="match status" value="1"/>
</dbReference>
<dbReference type="GO" id="GO:0000166">
    <property type="term" value="F:nucleotide binding"/>
    <property type="evidence" value="ECO:0007669"/>
    <property type="project" value="InterPro"/>
</dbReference>
<protein>
    <submittedName>
        <fullName evidence="4">Gfo/Idh/MocA family oxidoreductase</fullName>
    </submittedName>
</protein>
<comment type="similarity">
    <text evidence="1">Belongs to the Gfo/Idh/MocA family.</text>
</comment>
<comment type="caution">
    <text evidence="4">The sequence shown here is derived from an EMBL/GenBank/DDBJ whole genome shotgun (WGS) entry which is preliminary data.</text>
</comment>
<proteinExistence type="inferred from homology"/>
<dbReference type="Gene3D" id="3.30.360.10">
    <property type="entry name" value="Dihydrodipicolinate Reductase, domain 2"/>
    <property type="match status" value="1"/>
</dbReference>
<feature type="domain" description="Gfo/Idh/MocA-like oxidoreductase C-terminal" evidence="3">
    <location>
        <begin position="150"/>
        <end position="396"/>
    </location>
</feature>
<reference evidence="4" key="1">
    <citation type="journal article" date="2021" name="PeerJ">
        <title>Extensive microbial diversity within the chicken gut microbiome revealed by metagenomics and culture.</title>
        <authorList>
            <person name="Gilroy R."/>
            <person name="Ravi A."/>
            <person name="Getino M."/>
            <person name="Pursley I."/>
            <person name="Horton D.L."/>
            <person name="Alikhan N.F."/>
            <person name="Baker D."/>
            <person name="Gharbi K."/>
            <person name="Hall N."/>
            <person name="Watson M."/>
            <person name="Adriaenssens E.M."/>
            <person name="Foster-Nyarko E."/>
            <person name="Jarju S."/>
            <person name="Secka A."/>
            <person name="Antonio M."/>
            <person name="Oren A."/>
            <person name="Chaudhuri R.R."/>
            <person name="La Ragione R."/>
            <person name="Hildebrand F."/>
            <person name="Pallen M.J."/>
        </authorList>
    </citation>
    <scope>NUCLEOTIDE SEQUENCE</scope>
    <source>
        <strain evidence="4">ChiHjej13B12-24818</strain>
    </source>
</reference>
<evidence type="ECO:0000259" key="2">
    <source>
        <dbReference type="Pfam" id="PF01408"/>
    </source>
</evidence>